<dbReference type="AlphaFoldDB" id="A0AA39NP20"/>
<comment type="cofactor">
    <cofactor evidence="1 8">
        <name>FAD</name>
        <dbReference type="ChEBI" id="CHEBI:57692"/>
    </cofactor>
</comment>
<reference evidence="11" key="1">
    <citation type="submission" date="2023-06" db="EMBL/GenBank/DDBJ databases">
        <authorList>
            <consortium name="Lawrence Berkeley National Laboratory"/>
            <person name="Ahrendt S."/>
            <person name="Sahu N."/>
            <person name="Indic B."/>
            <person name="Wong-Bajracharya J."/>
            <person name="Merenyi Z."/>
            <person name="Ke H.-M."/>
            <person name="Monk M."/>
            <person name="Kocsube S."/>
            <person name="Drula E."/>
            <person name="Lipzen A."/>
            <person name="Balint B."/>
            <person name="Henrissat B."/>
            <person name="Andreopoulos B."/>
            <person name="Martin F.M."/>
            <person name="Harder C.B."/>
            <person name="Rigling D."/>
            <person name="Ford K.L."/>
            <person name="Foster G.D."/>
            <person name="Pangilinan J."/>
            <person name="Papanicolaou A."/>
            <person name="Barry K."/>
            <person name="LaButti K."/>
            <person name="Viragh M."/>
            <person name="Koriabine M."/>
            <person name="Yan M."/>
            <person name="Riley R."/>
            <person name="Champramary S."/>
            <person name="Plett K.L."/>
            <person name="Tsai I.J."/>
            <person name="Slot J."/>
            <person name="Sipos G."/>
            <person name="Plett J."/>
            <person name="Nagy L.G."/>
            <person name="Grigoriev I.V."/>
        </authorList>
    </citation>
    <scope>NUCLEOTIDE SEQUENCE</scope>
    <source>
        <strain evidence="11">CCBAS 213</strain>
    </source>
</reference>
<keyword evidence="4 9" id="KW-0732">Signal</keyword>
<evidence type="ECO:0000256" key="9">
    <source>
        <dbReference type="SAM" id="SignalP"/>
    </source>
</evidence>
<evidence type="ECO:0000256" key="3">
    <source>
        <dbReference type="ARBA" id="ARBA00022630"/>
    </source>
</evidence>
<evidence type="ECO:0000256" key="1">
    <source>
        <dbReference type="ARBA" id="ARBA00001974"/>
    </source>
</evidence>
<gene>
    <name evidence="11" type="ORF">EV420DRAFT_15285</name>
</gene>
<keyword evidence="5 8" id="KW-0274">FAD</keyword>
<evidence type="ECO:0000256" key="6">
    <source>
        <dbReference type="ARBA" id="ARBA00023002"/>
    </source>
</evidence>
<feature type="domain" description="Glucose-methanol-choline oxidoreductase N-terminal" evidence="10">
    <location>
        <begin position="318"/>
        <end position="332"/>
    </location>
</feature>
<name>A0AA39NP20_ARMTA</name>
<dbReference type="PANTHER" id="PTHR11552:SF201">
    <property type="entry name" value="GLUCOSE-METHANOL-CHOLINE OXIDOREDUCTASE N-TERMINAL DOMAIN-CONTAINING PROTEIN"/>
    <property type="match status" value="1"/>
</dbReference>
<dbReference type="InterPro" id="IPR036188">
    <property type="entry name" value="FAD/NAD-bd_sf"/>
</dbReference>
<dbReference type="Pfam" id="PF05199">
    <property type="entry name" value="GMC_oxred_C"/>
    <property type="match status" value="1"/>
</dbReference>
<keyword evidence="12" id="KW-1185">Reference proteome</keyword>
<dbReference type="PANTHER" id="PTHR11552">
    <property type="entry name" value="GLUCOSE-METHANOL-CHOLINE GMC OXIDOREDUCTASE"/>
    <property type="match status" value="1"/>
</dbReference>
<dbReference type="GeneID" id="85356063"/>
<dbReference type="PROSITE" id="PS00624">
    <property type="entry name" value="GMC_OXRED_2"/>
    <property type="match status" value="1"/>
</dbReference>
<dbReference type="InterPro" id="IPR000172">
    <property type="entry name" value="GMC_OxRdtase_N"/>
</dbReference>
<evidence type="ECO:0000313" key="12">
    <source>
        <dbReference type="Proteomes" id="UP001175211"/>
    </source>
</evidence>
<proteinExistence type="inferred from homology"/>
<feature type="signal peptide" evidence="9">
    <location>
        <begin position="1"/>
        <end position="19"/>
    </location>
</feature>
<evidence type="ECO:0000256" key="7">
    <source>
        <dbReference type="ARBA" id="ARBA00023180"/>
    </source>
</evidence>
<keyword evidence="7" id="KW-0325">Glycoprotein</keyword>
<evidence type="ECO:0000259" key="10">
    <source>
        <dbReference type="PROSITE" id="PS00624"/>
    </source>
</evidence>
<accession>A0AA39NP20</accession>
<organism evidence="11 12">
    <name type="scientific">Armillaria tabescens</name>
    <name type="common">Ringless honey mushroom</name>
    <name type="synonym">Agaricus tabescens</name>
    <dbReference type="NCBI Taxonomy" id="1929756"/>
    <lineage>
        <taxon>Eukaryota</taxon>
        <taxon>Fungi</taxon>
        <taxon>Dikarya</taxon>
        <taxon>Basidiomycota</taxon>
        <taxon>Agaricomycotina</taxon>
        <taxon>Agaricomycetes</taxon>
        <taxon>Agaricomycetidae</taxon>
        <taxon>Agaricales</taxon>
        <taxon>Marasmiineae</taxon>
        <taxon>Physalacriaceae</taxon>
        <taxon>Desarmillaria</taxon>
    </lineage>
</organism>
<dbReference type="InterPro" id="IPR012132">
    <property type="entry name" value="GMC_OxRdtase"/>
</dbReference>
<evidence type="ECO:0000256" key="4">
    <source>
        <dbReference type="ARBA" id="ARBA00022729"/>
    </source>
</evidence>
<keyword evidence="3" id="KW-0285">Flavoprotein</keyword>
<comment type="caution">
    <text evidence="11">The sequence shown here is derived from an EMBL/GenBank/DDBJ whole genome shotgun (WGS) entry which is preliminary data.</text>
</comment>
<comment type="similarity">
    <text evidence="2">Belongs to the GMC oxidoreductase family.</text>
</comment>
<dbReference type="Pfam" id="PF00732">
    <property type="entry name" value="GMC_oxred_N"/>
    <property type="match status" value="1"/>
</dbReference>
<evidence type="ECO:0000313" key="11">
    <source>
        <dbReference type="EMBL" id="KAK0469217.1"/>
    </source>
</evidence>
<dbReference type="Gene3D" id="3.50.50.60">
    <property type="entry name" value="FAD/NAD(P)-binding domain"/>
    <property type="match status" value="1"/>
</dbReference>
<dbReference type="EMBL" id="JAUEPS010000001">
    <property type="protein sequence ID" value="KAK0469217.1"/>
    <property type="molecule type" value="Genomic_DNA"/>
</dbReference>
<dbReference type="Proteomes" id="UP001175211">
    <property type="component" value="Unassembled WGS sequence"/>
</dbReference>
<dbReference type="RefSeq" id="XP_060339010.1">
    <property type="nucleotide sequence ID" value="XM_060472515.1"/>
</dbReference>
<dbReference type="SUPFAM" id="SSF54373">
    <property type="entry name" value="FAD-linked reductases, C-terminal domain"/>
    <property type="match status" value="1"/>
</dbReference>
<keyword evidence="6" id="KW-0560">Oxidoreductase</keyword>
<evidence type="ECO:0000256" key="8">
    <source>
        <dbReference type="PIRSR" id="PIRSR000137-2"/>
    </source>
</evidence>
<protein>
    <submittedName>
        <fullName evidence="11">Alcohol oxidase</fullName>
    </submittedName>
</protein>
<dbReference type="Gene3D" id="3.30.560.10">
    <property type="entry name" value="Glucose Oxidase, domain 3"/>
    <property type="match status" value="1"/>
</dbReference>
<dbReference type="GO" id="GO:0016614">
    <property type="term" value="F:oxidoreductase activity, acting on CH-OH group of donors"/>
    <property type="evidence" value="ECO:0007669"/>
    <property type="project" value="InterPro"/>
</dbReference>
<feature type="binding site" evidence="8">
    <location>
        <position position="280"/>
    </location>
    <ligand>
        <name>FAD</name>
        <dbReference type="ChEBI" id="CHEBI:57692"/>
    </ligand>
</feature>
<dbReference type="GO" id="GO:0050660">
    <property type="term" value="F:flavin adenine dinucleotide binding"/>
    <property type="evidence" value="ECO:0007669"/>
    <property type="project" value="InterPro"/>
</dbReference>
<evidence type="ECO:0000256" key="2">
    <source>
        <dbReference type="ARBA" id="ARBA00010790"/>
    </source>
</evidence>
<sequence length="636" mass="67722">MPALTYLLLAAIGASSVHSLPSKQTCNAPVTASSFSSTSLDVVIVGGGTAGLVLASRLSESKKLQVGVIEAGDDRVNDPLIDVPNDANLLGYEGALFGNSTYDWKYTSVPQRGLDGRVLSYPSGKVLGGSSAINGITIQRGSREDYDAWGNAFGNGQEWTYDALLPYFKRYEHWHAPTLSATGDLNSDELSAVHGTDGPISLSYNNWLPDVDIPLTQAGIALGLGPTQNPDGGDDSFFPNFGAAHGFDPVSGNRSYAASGYYGQTERCRSNLHLLTGALVTRIIWDNTTATKAVGVEYAVGNDKFTVKTQKEVILSAGALRSPQILELSGVGNKTLLESLNISVVLDIPQVGENLVEQTIAATDFLVRDGVVTLDALGNNATLLAEQQNLYRTNKTGAFTYLLHVNAPTPIRSVVPEEEFTAMRAVLDDYLASEALTPLQTVQYNIVKQLIDEGKVATTSLLLVPSGGLVSTPAAGQGYISVVSTPGHPFSRGTVHINTTDPVAYPLMDSAFLTNPWDVQATIRVMQFVRRWVSAADVIESPGTPPPEADSWSDDQWTAYVKSVLGTAHHPVGTTAMASQELGGVVDPRFKVYGLQNVRVVDAGVFPMPVGVAPMSTVYMLAEKAADTIKSDLKAN</sequence>
<dbReference type="SUPFAM" id="SSF51905">
    <property type="entry name" value="FAD/NAD(P)-binding domain"/>
    <property type="match status" value="1"/>
</dbReference>
<feature type="chain" id="PRO_5041231721" evidence="9">
    <location>
        <begin position="20"/>
        <end position="636"/>
    </location>
</feature>
<evidence type="ECO:0000256" key="5">
    <source>
        <dbReference type="ARBA" id="ARBA00022827"/>
    </source>
</evidence>
<dbReference type="PIRSF" id="PIRSF000137">
    <property type="entry name" value="Alcohol_oxidase"/>
    <property type="match status" value="1"/>
</dbReference>
<feature type="binding site" evidence="8">
    <location>
        <position position="126"/>
    </location>
    <ligand>
        <name>FAD</name>
        <dbReference type="ChEBI" id="CHEBI:57692"/>
    </ligand>
</feature>
<dbReference type="InterPro" id="IPR007867">
    <property type="entry name" value="GMC_OxRtase_C"/>
</dbReference>